<dbReference type="FunFam" id="3.40.50.300:FF:000163">
    <property type="entry name" value="Multidrug resistance-associated protein member 4"/>
    <property type="match status" value="1"/>
</dbReference>
<dbReference type="GO" id="GO:0016887">
    <property type="term" value="F:ATP hydrolysis activity"/>
    <property type="evidence" value="ECO:0007669"/>
    <property type="project" value="InterPro"/>
</dbReference>
<feature type="domain" description="ABC transporter" evidence="9">
    <location>
        <begin position="414"/>
        <end position="637"/>
    </location>
</feature>
<gene>
    <name evidence="11" type="ORF">PUN28_012191</name>
</gene>
<feature type="transmembrane region" description="Helical" evidence="8">
    <location>
        <begin position="698"/>
        <end position="725"/>
    </location>
</feature>
<dbReference type="CDD" id="cd03244">
    <property type="entry name" value="ABCC_MRP_domain2"/>
    <property type="match status" value="1"/>
</dbReference>
<evidence type="ECO:0000256" key="3">
    <source>
        <dbReference type="ARBA" id="ARBA00022692"/>
    </source>
</evidence>
<evidence type="ECO:0000256" key="2">
    <source>
        <dbReference type="ARBA" id="ARBA00022448"/>
    </source>
</evidence>
<sequence length="1321" mass="150487">MINNDQKKYPKNPRQNANIISILTFWWTRKLFWTGYNKDLEETDLYATLKQDKTSYLGEIIIKAWEKEVESCGKKKNGRKPSLLKVLLRCFQKPFLLIGIAEAFMELFSRICQPLLLANLLRFFASDKNEWGNDVYYSAAGIIVLSMLDAFIMHYGVHCTLHLGLKMKIACTALIYQKILKLSNSVLDNETSAGQMVNFISSDITRLEQSLIDLHYIWIGPIQIICITYITFIEIGWAALLGITVILLILPLQAFMAKIVAPLTLKLAEKTDDRLRLMNQVISGLQVIKMYVWEIPFYNLVEKARKREMKVIKKFSILKQLAFTLDCYMPRLSIFVAILAYVLFGNYINAEKVYLVTAYYNVLRNSIIFGFSMGLHQLVQALVCIRRLRRFMLHAEITKTRASLCRTVSGPFALCISNVNAKWHDLMKDNTLHNISLTVPHGSFVAIVGQVGSGKSSLLQAILQELPLTSGTIESDGRINYVSQQPWIFASSVRQNILFGQTMDKSRYNEVIRVCQMESDIDSFLHGDHTIVGERGINLSGGQRARINLARAIYKDADIYLLDDPLSAVDSHVSRRLVDKCICGYLKGKTRILVTHQLQYLQLADQIIVMSDGRIEQKGTFDQLQALGLDFMKLVKAADTKCKEDERRQSEIQRKMSMKDEMKDDGDALPIEMQETIAKGRISYGTFIAYFKASKRPFMIMFIMLIFLVNQVISSGSDYLVAFWVNIESNSWHETDNSTLEFRWQGPLSRDYMIYIYSAMIAAIMLLWQFQTVMYFSVCMWSSMNMHSAMFHSILRATMYFYSTNPAGRILNRFARDINVVDLLLSMCVFDIIVIGLISITVAVMIIAVTPWLAIPTVICACIFTYFRTIYISTARNIKRLEGTTRSPIFDHLGASLQGLTTIRAFKAEEILMADLCSHQDVHSSACFLFLSTSRAFGFYIDIICTLYIGTIIIVFTVIDDLAVVGNIGLIITQIMAMTNVLQWGIRQTAELESQLTSIERILEYTRLEEEPMIDSKPETKPPDDWPMKGLVEFKNVSLKYNPRGSYILQNISFTIMPKEKIGIVGRTGAGKSSIINALFRLACVEGEILIDGVSTGAIALHDFRSKISIIPQEPFLFTGSLRRNLDPFDQFSDTVLWQALQDVELKETISEMAAGLNTKVSDEGSNFSVGQKQLLCLARAIIKNNRIMVLDEATANIDLYTDSLIQKTVRTKFLNCTVFTIAHRLNTIMDSDRIFVMDAGRLVEIDHPYILLQKKGYFYNMVQQTGTAMTENLIDIATKIQFYLIQIVILIIFYADICYLYYVKNLCFLPVNYKFIKMIK</sequence>
<proteinExistence type="predicted"/>
<dbReference type="PROSITE" id="PS00211">
    <property type="entry name" value="ABC_TRANSPORTER_1"/>
    <property type="match status" value="2"/>
</dbReference>
<keyword evidence="4" id="KW-0547">Nucleotide-binding</keyword>
<dbReference type="FunFam" id="1.20.1560.10:FF:000014">
    <property type="entry name" value="Multidrug resistance-associated protein member 4"/>
    <property type="match status" value="1"/>
</dbReference>
<dbReference type="SMART" id="SM00382">
    <property type="entry name" value="AAA"/>
    <property type="match status" value="2"/>
</dbReference>
<dbReference type="Proteomes" id="UP001430953">
    <property type="component" value="Unassembled WGS sequence"/>
</dbReference>
<feature type="transmembrane region" description="Helical" evidence="8">
    <location>
        <begin position="321"/>
        <end position="347"/>
    </location>
</feature>
<feature type="transmembrane region" description="Helical" evidence="8">
    <location>
        <begin position="853"/>
        <end position="871"/>
    </location>
</feature>
<dbReference type="Gene3D" id="1.20.1560.10">
    <property type="entry name" value="ABC transporter type 1, transmembrane domain"/>
    <property type="match status" value="2"/>
</dbReference>
<name>A0AAW2FCL6_9HYME</name>
<keyword evidence="3 8" id="KW-0812">Transmembrane</keyword>
<dbReference type="SUPFAM" id="SSF90123">
    <property type="entry name" value="ABC transporter transmembrane region"/>
    <property type="match status" value="2"/>
</dbReference>
<dbReference type="GO" id="GO:0005524">
    <property type="term" value="F:ATP binding"/>
    <property type="evidence" value="ECO:0007669"/>
    <property type="project" value="UniProtKB-KW"/>
</dbReference>
<dbReference type="PANTHER" id="PTHR24223:SF324">
    <property type="entry name" value="LD17001P"/>
    <property type="match status" value="1"/>
</dbReference>
<feature type="transmembrane region" description="Helical" evidence="8">
    <location>
        <begin position="215"/>
        <end position="232"/>
    </location>
</feature>
<reference evidence="11 12" key="1">
    <citation type="submission" date="2023-03" db="EMBL/GenBank/DDBJ databases">
        <title>High recombination rates correlate with genetic variation in Cardiocondyla obscurior ants.</title>
        <authorList>
            <person name="Errbii M."/>
        </authorList>
    </citation>
    <scope>NUCLEOTIDE SEQUENCE [LARGE SCALE GENOMIC DNA]</scope>
    <source>
        <strain evidence="11">Alpha-2009</strain>
        <tissue evidence="11">Whole body</tissue>
    </source>
</reference>
<comment type="subcellular location">
    <subcellularLocation>
        <location evidence="1">Membrane</location>
        <topology evidence="1">Multi-pass membrane protein</topology>
    </subcellularLocation>
</comment>
<dbReference type="GO" id="GO:0016020">
    <property type="term" value="C:membrane"/>
    <property type="evidence" value="ECO:0007669"/>
    <property type="project" value="UniProtKB-SubCell"/>
</dbReference>
<feature type="transmembrane region" description="Helical" evidence="8">
    <location>
        <begin position="367"/>
        <end position="385"/>
    </location>
</feature>
<dbReference type="InterPro" id="IPR050173">
    <property type="entry name" value="ABC_transporter_C-like"/>
</dbReference>
<evidence type="ECO:0000256" key="7">
    <source>
        <dbReference type="ARBA" id="ARBA00023136"/>
    </source>
</evidence>
<evidence type="ECO:0000256" key="1">
    <source>
        <dbReference type="ARBA" id="ARBA00004141"/>
    </source>
</evidence>
<feature type="transmembrane region" description="Helical" evidence="8">
    <location>
        <begin position="136"/>
        <end position="157"/>
    </location>
</feature>
<dbReference type="FunFam" id="1.20.1560.10:FF:000026">
    <property type="entry name" value="Multidrug resistance-associated protein lethal(2)03659"/>
    <property type="match status" value="1"/>
</dbReference>
<dbReference type="InterPro" id="IPR011527">
    <property type="entry name" value="ABC1_TM_dom"/>
</dbReference>
<dbReference type="PANTHER" id="PTHR24223">
    <property type="entry name" value="ATP-BINDING CASSETTE SUB-FAMILY C"/>
    <property type="match status" value="1"/>
</dbReference>
<feature type="transmembrane region" description="Helical" evidence="8">
    <location>
        <begin position="965"/>
        <end position="986"/>
    </location>
</feature>
<dbReference type="CDD" id="cd18579">
    <property type="entry name" value="ABC_6TM_ABCC_D1"/>
    <property type="match status" value="1"/>
</dbReference>
<dbReference type="Pfam" id="PF00005">
    <property type="entry name" value="ABC_tran"/>
    <property type="match status" value="2"/>
</dbReference>
<dbReference type="GO" id="GO:0140359">
    <property type="term" value="F:ABC-type transporter activity"/>
    <property type="evidence" value="ECO:0007669"/>
    <property type="project" value="InterPro"/>
</dbReference>
<protein>
    <recommendedName>
        <fullName evidence="13">Multidrug resistance-associated protein lethal(2)03659</fullName>
    </recommendedName>
</protein>
<keyword evidence="2" id="KW-0813">Transport</keyword>
<dbReference type="InterPro" id="IPR027417">
    <property type="entry name" value="P-loop_NTPase"/>
</dbReference>
<dbReference type="Gene3D" id="3.40.50.300">
    <property type="entry name" value="P-loop containing nucleotide triphosphate hydrolases"/>
    <property type="match status" value="2"/>
</dbReference>
<dbReference type="PROSITE" id="PS50893">
    <property type="entry name" value="ABC_TRANSPORTER_2"/>
    <property type="match status" value="2"/>
</dbReference>
<accession>A0AAW2FCL6</accession>
<dbReference type="Pfam" id="PF00664">
    <property type="entry name" value="ABC_membrane"/>
    <property type="match status" value="2"/>
</dbReference>
<dbReference type="InterPro" id="IPR044746">
    <property type="entry name" value="ABCC_6TM_D1"/>
</dbReference>
<feature type="transmembrane region" description="Helical" evidence="8">
    <location>
        <begin position="939"/>
        <end position="959"/>
    </location>
</feature>
<organism evidence="11 12">
    <name type="scientific">Cardiocondyla obscurior</name>
    <dbReference type="NCBI Taxonomy" id="286306"/>
    <lineage>
        <taxon>Eukaryota</taxon>
        <taxon>Metazoa</taxon>
        <taxon>Ecdysozoa</taxon>
        <taxon>Arthropoda</taxon>
        <taxon>Hexapoda</taxon>
        <taxon>Insecta</taxon>
        <taxon>Pterygota</taxon>
        <taxon>Neoptera</taxon>
        <taxon>Endopterygota</taxon>
        <taxon>Hymenoptera</taxon>
        <taxon>Apocrita</taxon>
        <taxon>Aculeata</taxon>
        <taxon>Formicoidea</taxon>
        <taxon>Formicidae</taxon>
        <taxon>Myrmicinae</taxon>
        <taxon>Cardiocondyla</taxon>
    </lineage>
</organism>
<evidence type="ECO:0000256" key="4">
    <source>
        <dbReference type="ARBA" id="ARBA00022741"/>
    </source>
</evidence>
<dbReference type="SUPFAM" id="SSF52540">
    <property type="entry name" value="P-loop containing nucleoside triphosphate hydrolases"/>
    <property type="match status" value="2"/>
</dbReference>
<feature type="domain" description="ABC transmembrane type-1" evidence="10">
    <location>
        <begin position="111"/>
        <end position="367"/>
    </location>
</feature>
<keyword evidence="12" id="KW-1185">Reference proteome</keyword>
<dbReference type="InterPro" id="IPR036640">
    <property type="entry name" value="ABC1_TM_sf"/>
</dbReference>
<feature type="transmembrane region" description="Helical" evidence="8">
    <location>
        <begin position="754"/>
        <end position="778"/>
    </location>
</feature>
<evidence type="ECO:0000256" key="6">
    <source>
        <dbReference type="ARBA" id="ARBA00022989"/>
    </source>
</evidence>
<dbReference type="PROSITE" id="PS50929">
    <property type="entry name" value="ABC_TM1F"/>
    <property type="match status" value="2"/>
</dbReference>
<evidence type="ECO:0000256" key="8">
    <source>
        <dbReference type="SAM" id="Phobius"/>
    </source>
</evidence>
<dbReference type="InterPro" id="IPR017871">
    <property type="entry name" value="ABC_transporter-like_CS"/>
</dbReference>
<comment type="caution">
    <text evidence="11">The sequence shown here is derived from an EMBL/GenBank/DDBJ whole genome shotgun (WGS) entry which is preliminary data.</text>
</comment>
<evidence type="ECO:0000259" key="10">
    <source>
        <dbReference type="PROSITE" id="PS50929"/>
    </source>
</evidence>
<keyword evidence="7 8" id="KW-0472">Membrane</keyword>
<keyword evidence="5" id="KW-0067">ATP-binding</keyword>
<feature type="transmembrane region" description="Helical" evidence="8">
    <location>
        <begin position="239"/>
        <end position="261"/>
    </location>
</feature>
<feature type="transmembrane region" description="Helical" evidence="8">
    <location>
        <begin position="823"/>
        <end position="847"/>
    </location>
</feature>
<keyword evidence="6 8" id="KW-1133">Transmembrane helix</keyword>
<evidence type="ECO:0000313" key="11">
    <source>
        <dbReference type="EMBL" id="KAL0112744.1"/>
    </source>
</evidence>
<feature type="domain" description="ABC transmembrane type-1" evidence="10">
    <location>
        <begin position="702"/>
        <end position="994"/>
    </location>
</feature>
<feature type="transmembrane region" description="Helical" evidence="8">
    <location>
        <begin position="1283"/>
        <end position="1303"/>
    </location>
</feature>
<evidence type="ECO:0000313" key="12">
    <source>
        <dbReference type="Proteomes" id="UP001430953"/>
    </source>
</evidence>
<dbReference type="EMBL" id="JADYXP020000012">
    <property type="protein sequence ID" value="KAL0112744.1"/>
    <property type="molecule type" value="Genomic_DNA"/>
</dbReference>
<dbReference type="FunFam" id="3.40.50.300:FF:000482">
    <property type="entry name" value="Multidrug resistance-associated protein member 4"/>
    <property type="match status" value="1"/>
</dbReference>
<evidence type="ECO:0000259" key="9">
    <source>
        <dbReference type="PROSITE" id="PS50893"/>
    </source>
</evidence>
<dbReference type="InterPro" id="IPR003439">
    <property type="entry name" value="ABC_transporter-like_ATP-bd"/>
</dbReference>
<evidence type="ECO:0000256" key="5">
    <source>
        <dbReference type="ARBA" id="ARBA00022840"/>
    </source>
</evidence>
<evidence type="ECO:0008006" key="13">
    <source>
        <dbReference type="Google" id="ProtNLM"/>
    </source>
</evidence>
<dbReference type="CDD" id="cd03250">
    <property type="entry name" value="ABCC_MRP_domain1"/>
    <property type="match status" value="1"/>
</dbReference>
<dbReference type="InterPro" id="IPR003593">
    <property type="entry name" value="AAA+_ATPase"/>
</dbReference>
<feature type="domain" description="ABC transporter" evidence="9">
    <location>
        <begin position="1032"/>
        <end position="1265"/>
    </location>
</feature>